<dbReference type="FunFam" id="3.30.70.270:FF:000001">
    <property type="entry name" value="Diguanylate cyclase domain protein"/>
    <property type="match status" value="1"/>
</dbReference>
<reference evidence="6" key="1">
    <citation type="submission" date="2019-11" db="EMBL/GenBank/DDBJ databases">
        <title>Isolation and characterization of two novel species in the genus Thiomicrorhabdus.</title>
        <authorList>
            <person name="Mochizuki J."/>
            <person name="Kojima H."/>
            <person name="Fukui M."/>
        </authorList>
    </citation>
    <scope>NUCLEOTIDE SEQUENCE [LARGE SCALE GENOMIC DNA]</scope>
    <source>
        <strain evidence="6">AkT22</strain>
    </source>
</reference>
<dbReference type="SMART" id="SM00267">
    <property type="entry name" value="GGDEF"/>
    <property type="match status" value="1"/>
</dbReference>
<feature type="domain" description="GGDEF" evidence="4">
    <location>
        <begin position="218"/>
        <end position="352"/>
    </location>
</feature>
<dbReference type="RefSeq" id="WP_173290721.1">
    <property type="nucleotide sequence ID" value="NZ_AP021888.1"/>
</dbReference>
<dbReference type="InterPro" id="IPR029787">
    <property type="entry name" value="Nucleotide_cyclase"/>
</dbReference>
<gene>
    <name evidence="5" type="ORF">THMIRHAT_06420</name>
</gene>
<evidence type="ECO:0000259" key="4">
    <source>
        <dbReference type="PROSITE" id="PS50887"/>
    </source>
</evidence>
<comment type="catalytic activity">
    <reaction evidence="3">
        <text>2 GTP = 3',3'-c-di-GMP + 2 diphosphate</text>
        <dbReference type="Rhea" id="RHEA:24898"/>
        <dbReference type="ChEBI" id="CHEBI:33019"/>
        <dbReference type="ChEBI" id="CHEBI:37565"/>
        <dbReference type="ChEBI" id="CHEBI:58805"/>
        <dbReference type="EC" id="2.7.7.65"/>
    </reaction>
</comment>
<dbReference type="EMBL" id="AP021888">
    <property type="protein sequence ID" value="BBP42896.1"/>
    <property type="molecule type" value="Genomic_DNA"/>
</dbReference>
<dbReference type="Pfam" id="PF00990">
    <property type="entry name" value="GGDEF"/>
    <property type="match status" value="1"/>
</dbReference>
<dbReference type="AlphaFoldDB" id="A0A6F8PLD3"/>
<protein>
    <recommendedName>
        <fullName evidence="2">diguanylate cyclase</fullName>
        <ecNumber evidence="2">2.7.7.65</ecNumber>
    </recommendedName>
</protein>
<dbReference type="SUPFAM" id="SSF55073">
    <property type="entry name" value="Nucleotide cyclase"/>
    <property type="match status" value="1"/>
</dbReference>
<accession>A0A6F8PLD3</accession>
<dbReference type="KEGG" id="tzo:THMIRHAT_06420"/>
<evidence type="ECO:0000313" key="6">
    <source>
        <dbReference type="Proteomes" id="UP000501466"/>
    </source>
</evidence>
<name>A0A6F8PLD3_9GAMM</name>
<dbReference type="InterPro" id="IPR000160">
    <property type="entry name" value="GGDEF_dom"/>
</dbReference>
<comment type="cofactor">
    <cofactor evidence="1">
        <name>Mg(2+)</name>
        <dbReference type="ChEBI" id="CHEBI:18420"/>
    </cofactor>
</comment>
<organism evidence="5 6">
    <name type="scientific">Thiosulfativibrio zosterae</name>
    <dbReference type="NCBI Taxonomy" id="2675053"/>
    <lineage>
        <taxon>Bacteria</taxon>
        <taxon>Pseudomonadati</taxon>
        <taxon>Pseudomonadota</taxon>
        <taxon>Gammaproteobacteria</taxon>
        <taxon>Thiotrichales</taxon>
        <taxon>Piscirickettsiaceae</taxon>
        <taxon>Thiosulfativibrio</taxon>
    </lineage>
</organism>
<dbReference type="PANTHER" id="PTHR45138:SF9">
    <property type="entry name" value="DIGUANYLATE CYCLASE DGCM-RELATED"/>
    <property type="match status" value="1"/>
</dbReference>
<dbReference type="InterPro" id="IPR043128">
    <property type="entry name" value="Rev_trsase/Diguanyl_cyclase"/>
</dbReference>
<dbReference type="NCBIfam" id="TIGR00254">
    <property type="entry name" value="GGDEF"/>
    <property type="match status" value="1"/>
</dbReference>
<dbReference type="PANTHER" id="PTHR45138">
    <property type="entry name" value="REGULATORY COMPONENTS OF SENSORY TRANSDUCTION SYSTEM"/>
    <property type="match status" value="1"/>
</dbReference>
<dbReference type="GO" id="GO:0052621">
    <property type="term" value="F:diguanylate cyclase activity"/>
    <property type="evidence" value="ECO:0007669"/>
    <property type="project" value="UniProtKB-EC"/>
</dbReference>
<dbReference type="CDD" id="cd01949">
    <property type="entry name" value="GGDEF"/>
    <property type="match status" value="1"/>
</dbReference>
<evidence type="ECO:0000313" key="5">
    <source>
        <dbReference type="EMBL" id="BBP42896.1"/>
    </source>
</evidence>
<evidence type="ECO:0000256" key="2">
    <source>
        <dbReference type="ARBA" id="ARBA00012528"/>
    </source>
</evidence>
<dbReference type="Proteomes" id="UP000501466">
    <property type="component" value="Chromosome"/>
</dbReference>
<evidence type="ECO:0000256" key="1">
    <source>
        <dbReference type="ARBA" id="ARBA00001946"/>
    </source>
</evidence>
<evidence type="ECO:0000256" key="3">
    <source>
        <dbReference type="ARBA" id="ARBA00034247"/>
    </source>
</evidence>
<keyword evidence="6" id="KW-1185">Reference proteome</keyword>
<sequence length="353" mass="39954">MERSDAATLAERYAMSLKKSQQLAQDTLTQINQLGSNPTPLHFLLIFEWLSKIDPFAAEQIDTAIKLKQYNDATAEEMFHHLLSHIIHKNLPTEEFTNMINLLVENMRAWLQNSSQNNHEIEDHLVQLSDTLSKQGLVPGVITELNDIILPKLKLQHEETLALAQTVETTQNEVVRLKAELEKATNISITDELTNIPNRRGFKQLIANVINTAHESGNSFVMVVLDIDHFKKVNDTYGHLLGDSILRFLARFLKQETKGKDFIARVGGEEFVVVLTDTSYDNGMTIANNLRLKLANKPLKIRTEKQQLTITISAGVAIYQMGESYETLFNRADKALYLAKNRGRNKVCGETEI</sequence>
<dbReference type="Gene3D" id="3.30.70.270">
    <property type="match status" value="1"/>
</dbReference>
<dbReference type="EC" id="2.7.7.65" evidence="2"/>
<dbReference type="InterPro" id="IPR050469">
    <property type="entry name" value="Diguanylate_Cyclase"/>
</dbReference>
<dbReference type="PROSITE" id="PS50887">
    <property type="entry name" value="GGDEF"/>
    <property type="match status" value="1"/>
</dbReference>
<proteinExistence type="predicted"/>